<proteinExistence type="inferred from homology"/>
<feature type="region of interest" description="Disordered" evidence="5">
    <location>
        <begin position="56"/>
        <end position="79"/>
    </location>
</feature>
<dbReference type="InterPro" id="IPR035977">
    <property type="entry name" value="Ribosomal_bL36_sp"/>
</dbReference>
<dbReference type="SUPFAM" id="SSF57840">
    <property type="entry name" value="Ribosomal protein L36"/>
    <property type="match status" value="1"/>
</dbReference>
<evidence type="ECO:0000256" key="1">
    <source>
        <dbReference type="ARBA" id="ARBA00007645"/>
    </source>
</evidence>
<keyword evidence="7" id="KW-1185">Reference proteome</keyword>
<dbReference type="GO" id="GO:0006412">
    <property type="term" value="P:translation"/>
    <property type="evidence" value="ECO:0007669"/>
    <property type="project" value="InterPro"/>
</dbReference>
<gene>
    <name evidence="6" type="ORF">Rhopal_006453-T1</name>
</gene>
<dbReference type="HAMAP" id="MF_00251">
    <property type="entry name" value="Ribosomal_bL36"/>
    <property type="match status" value="1"/>
</dbReference>
<evidence type="ECO:0000256" key="3">
    <source>
        <dbReference type="ARBA" id="ARBA00023274"/>
    </source>
</evidence>
<keyword evidence="2 4" id="KW-0689">Ribosomal protein</keyword>
<sequence length="160" mass="16537">MFSVSRHPARALRASLASTPSRSLSSLLTPASHPARCGCARCASRTSPVSAIVQAPTQPGSLAGQSRPVSRLAPNEASHPRGCGCARCAPRAAPAASGIVGVPSRPSAGANAAAKAVGEHRGYKVRSSVKKLCSGCYTVRRQGTLFILCQNDPKHKQRQG</sequence>
<evidence type="ECO:0000313" key="6">
    <source>
        <dbReference type="EMBL" id="GJN93398.1"/>
    </source>
</evidence>
<dbReference type="InterPro" id="IPR000473">
    <property type="entry name" value="Ribosomal_bL36"/>
</dbReference>
<organism evidence="6 7">
    <name type="scientific">Rhodotorula paludigena</name>
    <dbReference type="NCBI Taxonomy" id="86838"/>
    <lineage>
        <taxon>Eukaryota</taxon>
        <taxon>Fungi</taxon>
        <taxon>Dikarya</taxon>
        <taxon>Basidiomycota</taxon>
        <taxon>Pucciniomycotina</taxon>
        <taxon>Microbotryomycetes</taxon>
        <taxon>Sporidiobolales</taxon>
        <taxon>Sporidiobolaceae</taxon>
        <taxon>Rhodotorula</taxon>
    </lineage>
</organism>
<reference evidence="6 7" key="1">
    <citation type="submission" date="2021-12" db="EMBL/GenBank/DDBJ databases">
        <title>High titer production of polyol ester of fatty acids by Rhodotorula paludigena BS15 towards product separation-free biomass refinery.</title>
        <authorList>
            <person name="Mano J."/>
            <person name="Ono H."/>
            <person name="Tanaka T."/>
            <person name="Naito K."/>
            <person name="Sushida H."/>
            <person name="Ike M."/>
            <person name="Tokuyasu K."/>
            <person name="Kitaoka M."/>
        </authorList>
    </citation>
    <scope>NUCLEOTIDE SEQUENCE [LARGE SCALE GENOMIC DNA]</scope>
    <source>
        <strain evidence="6 7">BS15</strain>
    </source>
</reference>
<evidence type="ECO:0000256" key="2">
    <source>
        <dbReference type="ARBA" id="ARBA00022980"/>
    </source>
</evidence>
<feature type="compositionally biased region" description="Polar residues" evidence="5">
    <location>
        <begin position="56"/>
        <end position="68"/>
    </location>
</feature>
<name>A0AAV5GY05_9BASI</name>
<keyword evidence="3 4" id="KW-0687">Ribonucleoprotein</keyword>
<comment type="similarity">
    <text evidence="1 4">Belongs to the bacterial ribosomal protein bL36 family.</text>
</comment>
<dbReference type="GO" id="GO:1990904">
    <property type="term" value="C:ribonucleoprotein complex"/>
    <property type="evidence" value="ECO:0007669"/>
    <property type="project" value="UniProtKB-KW"/>
</dbReference>
<dbReference type="GO" id="GO:0003735">
    <property type="term" value="F:structural constituent of ribosome"/>
    <property type="evidence" value="ECO:0007669"/>
    <property type="project" value="InterPro"/>
</dbReference>
<evidence type="ECO:0000313" key="7">
    <source>
        <dbReference type="Proteomes" id="UP001342314"/>
    </source>
</evidence>
<dbReference type="Pfam" id="PF00444">
    <property type="entry name" value="Ribosomal_L36"/>
    <property type="match status" value="1"/>
</dbReference>
<accession>A0AAV5GY05</accession>
<dbReference type="PANTHER" id="PTHR18804:SF16">
    <property type="entry name" value="RIBOSOMAL PROTEIN"/>
    <property type="match status" value="1"/>
</dbReference>
<dbReference type="GO" id="GO:0005840">
    <property type="term" value="C:ribosome"/>
    <property type="evidence" value="ECO:0007669"/>
    <property type="project" value="UniProtKB-KW"/>
</dbReference>
<comment type="caution">
    <text evidence="6">The sequence shown here is derived from an EMBL/GenBank/DDBJ whole genome shotgun (WGS) entry which is preliminary data.</text>
</comment>
<dbReference type="PANTHER" id="PTHR18804">
    <property type="entry name" value="RIBOSOMAL PROTEIN"/>
    <property type="match status" value="1"/>
</dbReference>
<dbReference type="PROSITE" id="PS00828">
    <property type="entry name" value="RIBOSOMAL_L36"/>
    <property type="match status" value="1"/>
</dbReference>
<dbReference type="NCBIfam" id="TIGR01022">
    <property type="entry name" value="rpmJ_bact"/>
    <property type="match status" value="1"/>
</dbReference>
<dbReference type="Proteomes" id="UP001342314">
    <property type="component" value="Unassembled WGS sequence"/>
</dbReference>
<dbReference type="AlphaFoldDB" id="A0AAV5GY05"/>
<protein>
    <recommendedName>
        <fullName evidence="4">Ribosomal protein</fullName>
    </recommendedName>
</protein>
<dbReference type="InterPro" id="IPR052010">
    <property type="entry name" value="Ribosomal_LSU_bL36"/>
</dbReference>
<evidence type="ECO:0000256" key="5">
    <source>
        <dbReference type="SAM" id="MobiDB-lite"/>
    </source>
</evidence>
<dbReference type="EMBL" id="BQKY01000014">
    <property type="protein sequence ID" value="GJN93398.1"/>
    <property type="molecule type" value="Genomic_DNA"/>
</dbReference>
<evidence type="ECO:0000256" key="4">
    <source>
        <dbReference type="RuleBase" id="RU000570"/>
    </source>
</evidence>